<evidence type="ECO:0000256" key="4">
    <source>
        <dbReference type="ARBA" id="ARBA00022692"/>
    </source>
</evidence>
<dbReference type="EMBL" id="JABBFZ010000018">
    <property type="protein sequence ID" value="NML34108.1"/>
    <property type="molecule type" value="Genomic_DNA"/>
</dbReference>
<feature type="transmembrane region" description="Helical" evidence="7">
    <location>
        <begin position="127"/>
        <end position="146"/>
    </location>
</feature>
<feature type="transmembrane region" description="Helical" evidence="7">
    <location>
        <begin position="166"/>
        <end position="195"/>
    </location>
</feature>
<comment type="caution">
    <text evidence="8">The sequence shown here is derived from an EMBL/GenBank/DDBJ whole genome shotgun (WGS) entry which is preliminary data.</text>
</comment>
<feature type="transmembrane region" description="Helical" evidence="7">
    <location>
        <begin position="202"/>
        <end position="222"/>
    </location>
</feature>
<gene>
    <name evidence="8" type="ORF">HHL14_25170</name>
</gene>
<dbReference type="RefSeq" id="WP_169500295.1">
    <property type="nucleotide sequence ID" value="NZ_JABBFZ010000018.1"/>
</dbReference>
<dbReference type="GO" id="GO:0005886">
    <property type="term" value="C:plasma membrane"/>
    <property type="evidence" value="ECO:0007669"/>
    <property type="project" value="UniProtKB-SubCell"/>
</dbReference>
<evidence type="ECO:0000256" key="5">
    <source>
        <dbReference type="ARBA" id="ARBA00022989"/>
    </source>
</evidence>
<sequence>MHAAATDALAASPSAPLRMLLRSFGQIVLQANAFSGACFVAAWLLSGPRLACAALLGALAANVNATLAGAADADTRAGLHGFNGALAGLAAFSFIDDPATAAAVALLAATATAWLQPPWSRWLRKHGLGCYSSPCLIVTWLWLPLAGVHAGQASALPAQPLDAMQFIGGTLAGIAQTGFASGAPAGAIVLLGIVVAARRPAWCALIGGTLASAVLLSLGAGIDSFAAGLCGFNGALTALALADAGWATMLAGVTLAAALQAGAAHVGWPTMSAPFVLATWAMQLIRRRLSCGPRHGRQAGIIQVRVVDDHVASRHVASLLSSALCGSISGRLAHTARKAWE</sequence>
<name>A0A7Y0A083_9BURK</name>
<dbReference type="InterPro" id="IPR004937">
    <property type="entry name" value="Urea_transporter"/>
</dbReference>
<evidence type="ECO:0000313" key="9">
    <source>
        <dbReference type="Proteomes" id="UP000583127"/>
    </source>
</evidence>
<dbReference type="Pfam" id="PF03253">
    <property type="entry name" value="UT"/>
    <property type="match status" value="1"/>
</dbReference>
<feature type="transmembrane region" description="Helical" evidence="7">
    <location>
        <begin position="91"/>
        <end position="115"/>
    </location>
</feature>
<evidence type="ECO:0000256" key="6">
    <source>
        <dbReference type="ARBA" id="ARBA00023136"/>
    </source>
</evidence>
<dbReference type="Gene3D" id="1.10.3430.10">
    <property type="entry name" value="Ammonium transporter AmtB like domains"/>
    <property type="match status" value="1"/>
</dbReference>
<evidence type="ECO:0000256" key="3">
    <source>
        <dbReference type="ARBA" id="ARBA00022475"/>
    </source>
</evidence>
<comment type="similarity">
    <text evidence="2">Belongs to the urea transporter family.</text>
</comment>
<evidence type="ECO:0000313" key="8">
    <source>
        <dbReference type="EMBL" id="NML34108.1"/>
    </source>
</evidence>
<dbReference type="InterPro" id="IPR029020">
    <property type="entry name" value="Ammonium/urea_transptr"/>
</dbReference>
<reference evidence="8 9" key="1">
    <citation type="submission" date="2020-04" db="EMBL/GenBank/DDBJ databases">
        <title>Paraburkholderia sp. G-4-1-8 isolated from soil.</title>
        <authorList>
            <person name="Dahal R.H."/>
        </authorList>
    </citation>
    <scope>NUCLEOTIDE SEQUENCE [LARGE SCALE GENOMIC DNA]</scope>
    <source>
        <strain evidence="8 9">G-4-1-8</strain>
    </source>
</reference>
<protein>
    <submittedName>
        <fullName evidence="8">Urea transporter</fullName>
    </submittedName>
</protein>
<feature type="transmembrane region" description="Helical" evidence="7">
    <location>
        <begin position="52"/>
        <end position="71"/>
    </location>
</feature>
<feature type="transmembrane region" description="Helical" evidence="7">
    <location>
        <begin position="27"/>
        <end position="45"/>
    </location>
</feature>
<dbReference type="Proteomes" id="UP000583127">
    <property type="component" value="Unassembled WGS sequence"/>
</dbReference>
<dbReference type="PANTHER" id="PTHR10464">
    <property type="entry name" value="UREA TRANSPORTER"/>
    <property type="match status" value="1"/>
</dbReference>
<keyword evidence="4 7" id="KW-0812">Transmembrane</keyword>
<dbReference type="PANTHER" id="PTHR10464:SF4">
    <property type="entry name" value="UREA TRANSPORTER"/>
    <property type="match status" value="1"/>
</dbReference>
<keyword evidence="9" id="KW-1185">Reference proteome</keyword>
<feature type="transmembrane region" description="Helical" evidence="7">
    <location>
        <begin position="234"/>
        <end position="259"/>
    </location>
</feature>
<dbReference type="AlphaFoldDB" id="A0A7Y0A083"/>
<dbReference type="GO" id="GO:0015204">
    <property type="term" value="F:urea transmembrane transporter activity"/>
    <property type="evidence" value="ECO:0007669"/>
    <property type="project" value="InterPro"/>
</dbReference>
<evidence type="ECO:0000256" key="7">
    <source>
        <dbReference type="SAM" id="Phobius"/>
    </source>
</evidence>
<organism evidence="8 9">
    <name type="scientific">Paraburkholderia antibiotica</name>
    <dbReference type="NCBI Taxonomy" id="2728839"/>
    <lineage>
        <taxon>Bacteria</taxon>
        <taxon>Pseudomonadati</taxon>
        <taxon>Pseudomonadota</taxon>
        <taxon>Betaproteobacteria</taxon>
        <taxon>Burkholderiales</taxon>
        <taxon>Burkholderiaceae</taxon>
        <taxon>Paraburkholderia</taxon>
    </lineage>
</organism>
<evidence type="ECO:0000256" key="1">
    <source>
        <dbReference type="ARBA" id="ARBA00004651"/>
    </source>
</evidence>
<evidence type="ECO:0000256" key="2">
    <source>
        <dbReference type="ARBA" id="ARBA00005914"/>
    </source>
</evidence>
<keyword evidence="3" id="KW-1003">Cell membrane</keyword>
<keyword evidence="5 7" id="KW-1133">Transmembrane helix</keyword>
<feature type="transmembrane region" description="Helical" evidence="7">
    <location>
        <begin position="266"/>
        <end position="285"/>
    </location>
</feature>
<comment type="subcellular location">
    <subcellularLocation>
        <location evidence="1">Cell membrane</location>
        <topology evidence="1">Multi-pass membrane protein</topology>
    </subcellularLocation>
</comment>
<keyword evidence="6 7" id="KW-0472">Membrane</keyword>
<proteinExistence type="inferred from homology"/>
<accession>A0A7Y0A083</accession>